<feature type="transmembrane region" description="Helical" evidence="9">
    <location>
        <begin position="57"/>
        <end position="79"/>
    </location>
</feature>
<evidence type="ECO:0000256" key="8">
    <source>
        <dbReference type="ARBA" id="ARBA00049551"/>
    </source>
</evidence>
<keyword evidence="4 9" id="KW-0813">Transport</keyword>
<evidence type="ECO:0000256" key="7">
    <source>
        <dbReference type="ARBA" id="ARBA00023136"/>
    </source>
</evidence>
<keyword evidence="7 9" id="KW-0472">Membrane</keyword>
<sequence>MMITTFMITFIILILNGLYMVVLLFNTHKFHDREKNSPFECGFDPFSTSRISFSVHFFSIMLMFLIFDVEISVLIPMPLTLSFTYFNIWGLSAILLIFILILGLGLEWKEGSMNWK</sequence>
<gene>
    <name evidence="10" type="primary">nad3</name>
</gene>
<evidence type="ECO:0000256" key="6">
    <source>
        <dbReference type="ARBA" id="ARBA00022989"/>
    </source>
</evidence>
<dbReference type="Pfam" id="PF00507">
    <property type="entry name" value="Oxidored_q4"/>
    <property type="match status" value="1"/>
</dbReference>
<keyword evidence="9" id="KW-0679">Respiratory chain</keyword>
<keyword evidence="9" id="KW-1278">Translocase</keyword>
<keyword evidence="9" id="KW-0830">Ubiquinone</keyword>
<evidence type="ECO:0000256" key="3">
    <source>
        <dbReference type="ARBA" id="ARBA00021007"/>
    </source>
</evidence>
<dbReference type="GO" id="GO:0008137">
    <property type="term" value="F:NADH dehydrogenase (ubiquinone) activity"/>
    <property type="evidence" value="ECO:0007669"/>
    <property type="project" value="UniProtKB-UniRule"/>
</dbReference>
<keyword evidence="9 10" id="KW-0496">Mitochondrion</keyword>
<evidence type="ECO:0000313" key="10">
    <source>
        <dbReference type="EMBL" id="AWU48837.1"/>
    </source>
</evidence>
<evidence type="ECO:0000256" key="2">
    <source>
        <dbReference type="ARBA" id="ARBA00008472"/>
    </source>
</evidence>
<evidence type="ECO:0000256" key="5">
    <source>
        <dbReference type="ARBA" id="ARBA00022692"/>
    </source>
</evidence>
<dbReference type="GO" id="GO:0031966">
    <property type="term" value="C:mitochondrial membrane"/>
    <property type="evidence" value="ECO:0007669"/>
    <property type="project" value="UniProtKB-SubCell"/>
</dbReference>
<evidence type="ECO:0000256" key="9">
    <source>
        <dbReference type="RuleBase" id="RU003640"/>
    </source>
</evidence>
<evidence type="ECO:0000256" key="1">
    <source>
        <dbReference type="ARBA" id="ARBA00004370"/>
    </source>
</evidence>
<comment type="catalytic activity">
    <reaction evidence="8 9">
        <text>a ubiquinone + NADH + 5 H(+)(in) = a ubiquinol + NAD(+) + 4 H(+)(out)</text>
        <dbReference type="Rhea" id="RHEA:29091"/>
        <dbReference type="Rhea" id="RHEA-COMP:9565"/>
        <dbReference type="Rhea" id="RHEA-COMP:9566"/>
        <dbReference type="ChEBI" id="CHEBI:15378"/>
        <dbReference type="ChEBI" id="CHEBI:16389"/>
        <dbReference type="ChEBI" id="CHEBI:17976"/>
        <dbReference type="ChEBI" id="CHEBI:57540"/>
        <dbReference type="ChEBI" id="CHEBI:57945"/>
        <dbReference type="EC" id="7.1.1.2"/>
    </reaction>
</comment>
<keyword evidence="9" id="KW-0249">Electron transport</keyword>
<keyword evidence="9" id="KW-0520">NAD</keyword>
<geneLocation type="mitochondrion" evidence="10"/>
<protein>
    <recommendedName>
        <fullName evidence="3 9">NADH-ubiquinone oxidoreductase chain 3</fullName>
        <ecNumber evidence="9">7.1.1.2</ecNumber>
    </recommendedName>
</protein>
<dbReference type="InterPro" id="IPR000440">
    <property type="entry name" value="NADH_UbQ/plastoQ_OxRdtase_su3"/>
</dbReference>
<dbReference type="PANTHER" id="PTHR11058">
    <property type="entry name" value="NADH-UBIQUINONE OXIDOREDUCTASE CHAIN 3"/>
    <property type="match status" value="1"/>
</dbReference>
<feature type="transmembrane region" description="Helical" evidence="9">
    <location>
        <begin position="6"/>
        <end position="25"/>
    </location>
</feature>
<reference evidence="10" key="1">
    <citation type="submission" date="2018-02" db="EMBL/GenBank/DDBJ databases">
        <title>Resolving the psyllid tree of life: Phylogenomic analysis of the superfamily Psylloidea (Hemiptera).</title>
        <authorList>
            <person name="Percy D.M."/>
            <person name="Sveinsson S."/>
            <person name="Lemmon A.R."/>
            <person name="Lemmon E.M."/>
            <person name="Ouvrard D."/>
            <person name="Burckhardt D."/>
        </authorList>
    </citation>
    <scope>NUCLEOTIDE SEQUENCE</scope>
    <source>
        <strain evidence="10">DP2.nwbl.00833_circ</strain>
    </source>
</reference>
<dbReference type="PANTHER" id="PTHR11058:SF9">
    <property type="entry name" value="NADH-UBIQUINONE OXIDOREDUCTASE CHAIN 3"/>
    <property type="match status" value="1"/>
</dbReference>
<name>A0A344A246_9HEMI</name>
<comment type="similarity">
    <text evidence="2 9">Belongs to the complex I subunit 3 family.</text>
</comment>
<feature type="transmembrane region" description="Helical" evidence="9">
    <location>
        <begin position="85"/>
        <end position="106"/>
    </location>
</feature>
<keyword evidence="5 9" id="KW-0812">Transmembrane</keyword>
<comment type="subcellular location">
    <subcellularLocation>
        <location evidence="1">Membrane</location>
    </subcellularLocation>
    <subcellularLocation>
        <location evidence="9">Mitochondrion membrane</location>
        <topology evidence="9">Multi-pass membrane protein</topology>
    </subcellularLocation>
</comment>
<comment type="function">
    <text evidence="9">Core subunit of the mitochondrial membrane respiratory chain NADH dehydrogenase (Complex I) which catalyzes electron transfer from NADH through the respiratory chain, using ubiquinone as an electron acceptor. Essential for the catalytic activity of complex I.</text>
</comment>
<dbReference type="InterPro" id="IPR038430">
    <property type="entry name" value="NDAH_ubi_oxred_su3_sf"/>
</dbReference>
<dbReference type="GO" id="GO:0030964">
    <property type="term" value="C:NADH dehydrogenase complex"/>
    <property type="evidence" value="ECO:0007669"/>
    <property type="project" value="TreeGrafter"/>
</dbReference>
<dbReference type="AlphaFoldDB" id="A0A344A246"/>
<dbReference type="EMBL" id="MG989219">
    <property type="protein sequence ID" value="AWU48837.1"/>
    <property type="molecule type" value="Genomic_DNA"/>
</dbReference>
<proteinExistence type="inferred from homology"/>
<keyword evidence="6 9" id="KW-1133">Transmembrane helix</keyword>
<organism evidence="10">
    <name type="scientific">Anoeconeossa unicornuta</name>
    <dbReference type="NCBI Taxonomy" id="2218011"/>
    <lineage>
        <taxon>Eukaryota</taxon>
        <taxon>Metazoa</taxon>
        <taxon>Ecdysozoa</taxon>
        <taxon>Arthropoda</taxon>
        <taxon>Hexapoda</taxon>
        <taxon>Insecta</taxon>
        <taxon>Pterygota</taxon>
        <taxon>Neoptera</taxon>
        <taxon>Paraneoptera</taxon>
        <taxon>Hemiptera</taxon>
        <taxon>Sternorrhyncha</taxon>
        <taxon>Psylloidea</taxon>
        <taxon>Aphalaridae</taxon>
        <taxon>Anoeconeossa</taxon>
    </lineage>
</organism>
<accession>A0A344A246</accession>
<dbReference type="Gene3D" id="1.20.58.1610">
    <property type="entry name" value="NADH:ubiquinone/plastoquinone oxidoreductase, chain 3"/>
    <property type="match status" value="1"/>
</dbReference>
<dbReference type="EC" id="7.1.1.2" evidence="9"/>
<evidence type="ECO:0000256" key="4">
    <source>
        <dbReference type="ARBA" id="ARBA00022448"/>
    </source>
</evidence>